<dbReference type="EMBL" id="KE356560">
    <property type="protein sequence ID" value="ERG93562.1"/>
    <property type="molecule type" value="Genomic_DNA"/>
</dbReference>
<reference evidence="1 2" key="1">
    <citation type="journal article" date="2013" name="PLoS ONE">
        <title>Assembly-driven community genomics of a hypersaline microbial ecosystem.</title>
        <authorList>
            <person name="Podell S."/>
            <person name="Ugalde J.A."/>
            <person name="Narasingarao P."/>
            <person name="Banfield J.F."/>
            <person name="Heidelberg K.B."/>
            <person name="Allen E.E."/>
        </authorList>
    </citation>
    <scope>NUCLEOTIDE SEQUENCE [LARGE SCALE GENOMIC DNA]</scope>
    <source>
        <strain evidence="2">J07HQW1</strain>
    </source>
</reference>
<evidence type="ECO:0000313" key="1">
    <source>
        <dbReference type="EMBL" id="ERG93562.1"/>
    </source>
</evidence>
<proteinExistence type="predicted"/>
<dbReference type="Proteomes" id="UP000030649">
    <property type="component" value="Unassembled WGS sequence"/>
</dbReference>
<dbReference type="AlphaFoldDB" id="U1PIS9"/>
<dbReference type="STRING" id="1238424.J07HQW1_03626"/>
<evidence type="ECO:0000313" key="2">
    <source>
        <dbReference type="Proteomes" id="UP000030649"/>
    </source>
</evidence>
<gene>
    <name evidence="1" type="ORF">J07HQW1_03626</name>
</gene>
<name>U1PIS9_9EURY</name>
<sequence>MSSTNYSVESFLAFEFEFEFIFELQRVRFESIIQLADRNEYMSQYNTITQTSTGAVR</sequence>
<organism evidence="1 2">
    <name type="scientific">Haloquadratum walsbyi J07HQW1</name>
    <dbReference type="NCBI Taxonomy" id="1238424"/>
    <lineage>
        <taxon>Archaea</taxon>
        <taxon>Methanobacteriati</taxon>
        <taxon>Methanobacteriota</taxon>
        <taxon>Stenosarchaea group</taxon>
        <taxon>Halobacteria</taxon>
        <taxon>Halobacteriales</taxon>
        <taxon>Haloferacaceae</taxon>
        <taxon>Haloquadratum</taxon>
    </lineage>
</organism>
<dbReference type="HOGENOM" id="CLU_2985633_0_0_2"/>
<protein>
    <submittedName>
        <fullName evidence="1">Uncharacterized protein</fullName>
    </submittedName>
</protein>
<accession>U1PIS9</accession>